<gene>
    <name evidence="2" type="ORF">GPL21_00470</name>
</gene>
<evidence type="ECO:0000313" key="3">
    <source>
        <dbReference type="Proteomes" id="UP000436468"/>
    </source>
</evidence>
<keyword evidence="3" id="KW-1185">Reference proteome</keyword>
<dbReference type="RefSeq" id="WP_157340400.1">
    <property type="nucleotide sequence ID" value="NZ_WQNF01000001.1"/>
</dbReference>
<evidence type="ECO:0000313" key="2">
    <source>
        <dbReference type="EMBL" id="MVT63588.1"/>
    </source>
</evidence>
<protein>
    <submittedName>
        <fullName evidence="2">Serine hydrolase</fullName>
    </submittedName>
</protein>
<dbReference type="InterPro" id="IPR001466">
    <property type="entry name" value="Beta-lactam-related"/>
</dbReference>
<dbReference type="AlphaFoldDB" id="A0A844S917"/>
<dbReference type="Proteomes" id="UP000436468">
    <property type="component" value="Unassembled WGS sequence"/>
</dbReference>
<evidence type="ECO:0000259" key="1">
    <source>
        <dbReference type="Pfam" id="PF00144"/>
    </source>
</evidence>
<name>A0A844S917_9BRAD</name>
<accession>A0A844S917</accession>
<reference evidence="2 3" key="1">
    <citation type="submission" date="2019-12" db="EMBL/GenBank/DDBJ databases">
        <title>Draft genome sequences Bradyrhizobium cajani AMBPC1010, Bradyrhizobium pachyrhizi AMBPC1040 and Bradyrhizobium yuanmingense ALSPC3051, three plant growth promoting strains isolated from nodules of Cajanus cajan L. in Dominican Republic.</title>
        <authorList>
            <person name="Flores-Felix J.D."/>
            <person name="Araujo J."/>
            <person name="Diaz-Alcantara C."/>
            <person name="Gonzalez-Andres F."/>
            <person name="Velazquez E."/>
        </authorList>
    </citation>
    <scope>NUCLEOTIDE SEQUENCE [LARGE SCALE GENOMIC DNA]</scope>
    <source>
        <strain evidence="2 3">1040</strain>
    </source>
</reference>
<feature type="domain" description="Beta-lactamase-related" evidence="1">
    <location>
        <begin position="25"/>
        <end position="327"/>
    </location>
</feature>
<dbReference type="InterPro" id="IPR050491">
    <property type="entry name" value="AmpC-like"/>
</dbReference>
<dbReference type="SUPFAM" id="SSF56601">
    <property type="entry name" value="beta-lactamase/transpeptidase-like"/>
    <property type="match status" value="1"/>
</dbReference>
<proteinExistence type="predicted"/>
<dbReference type="GO" id="GO:0016787">
    <property type="term" value="F:hydrolase activity"/>
    <property type="evidence" value="ECO:0007669"/>
    <property type="project" value="UniProtKB-KW"/>
</dbReference>
<dbReference type="Gene3D" id="3.40.710.10">
    <property type="entry name" value="DD-peptidase/beta-lactamase superfamily"/>
    <property type="match status" value="1"/>
</dbReference>
<organism evidence="2 3">
    <name type="scientific">Bradyrhizobium pachyrhizi</name>
    <dbReference type="NCBI Taxonomy" id="280333"/>
    <lineage>
        <taxon>Bacteria</taxon>
        <taxon>Pseudomonadati</taxon>
        <taxon>Pseudomonadota</taxon>
        <taxon>Alphaproteobacteria</taxon>
        <taxon>Hyphomicrobiales</taxon>
        <taxon>Nitrobacteraceae</taxon>
        <taxon>Bradyrhizobium</taxon>
    </lineage>
</organism>
<sequence>MSDWLTSALDYIPTWIDYQRELFDQPGVSLAIAHKGQVLLEHASGMADLATREPLSPRHRFRVASHSKTFTAAGIMLLRERNRIRLDDRLGEYLADLTPEVSNVTISQLLSHAAGLTRDGPDSGQFSDRRPFLREAEFRADLSAPQPLAPGVTFKYSNHGFALLGKVIEKVTGEPYGQWIHDHVVAPAGLRETTPDFDPNVCRPFARGHSTRQPYGRRFVIPGDNVTNDMASATGFTATAGDLARFFGQLSPDAQSSILTAASRREMTRRHWRDAHSQLERYYGLGTISSPPGPWGWVGHAGGFQGTLTRTVVLPEQDVAIGILTNAIDGLANVWFESVIHILKTVHDLGAPVPETAHWRGRWWTLWGPLDLVPGKDKVLVATPSQLSPFLDATVLGPSGIDEAVVTSAQAFGDLGEACRLIRGPAGMIEEVTIGGKHLVTEGAIKTEVQHRYQPSSGAV</sequence>
<dbReference type="Pfam" id="PF00144">
    <property type="entry name" value="Beta-lactamase"/>
    <property type="match status" value="1"/>
</dbReference>
<keyword evidence="2" id="KW-0378">Hydrolase</keyword>
<dbReference type="PANTHER" id="PTHR46825">
    <property type="entry name" value="D-ALANYL-D-ALANINE-CARBOXYPEPTIDASE/ENDOPEPTIDASE AMPH"/>
    <property type="match status" value="1"/>
</dbReference>
<dbReference type="InterPro" id="IPR012338">
    <property type="entry name" value="Beta-lactam/transpept-like"/>
</dbReference>
<dbReference type="EMBL" id="WQNF01000001">
    <property type="protein sequence ID" value="MVT63588.1"/>
    <property type="molecule type" value="Genomic_DNA"/>
</dbReference>
<comment type="caution">
    <text evidence="2">The sequence shown here is derived from an EMBL/GenBank/DDBJ whole genome shotgun (WGS) entry which is preliminary data.</text>
</comment>
<dbReference type="PANTHER" id="PTHR46825:SF9">
    <property type="entry name" value="BETA-LACTAMASE-RELATED DOMAIN-CONTAINING PROTEIN"/>
    <property type="match status" value="1"/>
</dbReference>